<sequence length="112" mass="12823">MSTCSVLEPSCFFFDMQAQKGVRLHGSSTVLDHFDLLALPRHAGRFEVFPSLGGEIFKTSWQCKFLLCSHEVLPPLAASSEPIEEVRIPGRYKNWSKNTRTKVWLKSTDFRF</sequence>
<evidence type="ECO:0000313" key="1">
    <source>
        <dbReference type="EMBL" id="CAI4015245.1"/>
    </source>
</evidence>
<dbReference type="AlphaFoldDB" id="A0A9P1DRY6"/>
<dbReference type="Proteomes" id="UP001152797">
    <property type="component" value="Unassembled WGS sequence"/>
</dbReference>
<gene>
    <name evidence="1" type="ORF">C1SCF055_LOCUS40082</name>
</gene>
<evidence type="ECO:0000313" key="2">
    <source>
        <dbReference type="EMBL" id="CAL4802557.1"/>
    </source>
</evidence>
<dbReference type="EMBL" id="CAMXCT030006522">
    <property type="protein sequence ID" value="CAL4802557.1"/>
    <property type="molecule type" value="Genomic_DNA"/>
</dbReference>
<evidence type="ECO:0000313" key="3">
    <source>
        <dbReference type="Proteomes" id="UP001152797"/>
    </source>
</evidence>
<dbReference type="EMBL" id="CAMXCT020006522">
    <property type="protein sequence ID" value="CAL1168620.1"/>
    <property type="molecule type" value="Genomic_DNA"/>
</dbReference>
<reference evidence="2 3" key="2">
    <citation type="submission" date="2024-05" db="EMBL/GenBank/DDBJ databases">
        <authorList>
            <person name="Chen Y."/>
            <person name="Shah S."/>
            <person name="Dougan E. K."/>
            <person name="Thang M."/>
            <person name="Chan C."/>
        </authorList>
    </citation>
    <scope>NUCLEOTIDE SEQUENCE [LARGE SCALE GENOMIC DNA]</scope>
</reference>
<protein>
    <submittedName>
        <fullName evidence="1">Uncharacterized protein</fullName>
    </submittedName>
</protein>
<organism evidence="1">
    <name type="scientific">Cladocopium goreaui</name>
    <dbReference type="NCBI Taxonomy" id="2562237"/>
    <lineage>
        <taxon>Eukaryota</taxon>
        <taxon>Sar</taxon>
        <taxon>Alveolata</taxon>
        <taxon>Dinophyceae</taxon>
        <taxon>Suessiales</taxon>
        <taxon>Symbiodiniaceae</taxon>
        <taxon>Cladocopium</taxon>
    </lineage>
</organism>
<keyword evidence="3" id="KW-1185">Reference proteome</keyword>
<comment type="caution">
    <text evidence="1">The sequence shown here is derived from an EMBL/GenBank/DDBJ whole genome shotgun (WGS) entry which is preliminary data.</text>
</comment>
<dbReference type="EMBL" id="CAMXCT010006522">
    <property type="protein sequence ID" value="CAI4015245.1"/>
    <property type="molecule type" value="Genomic_DNA"/>
</dbReference>
<reference evidence="1" key="1">
    <citation type="submission" date="2022-10" db="EMBL/GenBank/DDBJ databases">
        <authorList>
            <person name="Chen Y."/>
            <person name="Dougan E. K."/>
            <person name="Chan C."/>
            <person name="Rhodes N."/>
            <person name="Thang M."/>
        </authorList>
    </citation>
    <scope>NUCLEOTIDE SEQUENCE</scope>
</reference>
<name>A0A9P1DRY6_9DINO</name>
<proteinExistence type="predicted"/>
<accession>A0A9P1DRY6</accession>